<dbReference type="PRINTS" id="PR00038">
    <property type="entry name" value="HTHLUXR"/>
</dbReference>
<dbReference type="InterPro" id="IPR000792">
    <property type="entry name" value="Tscrpt_reg_LuxR_C"/>
</dbReference>
<sequence length="203" mass="22813">MNTKNILIMDTRPLVCEALTSLVEKTFRHTNVFISDNAQNGMKLVRENDIDLIILDIDLKTSSSFDFVRRAKAADFFGKVLFISSNDHSMVSQTAKMVGANGFVSKTESTEMIKDAILAVSRGYSVFKEDLNQSKEAVTLSKRESVVYNYLVQGYSNQKISELLSLSAKTVSTYKTRILTKYNADSVIQIMNIQNLTPNSFMH</sequence>
<dbReference type="Gene3D" id="3.40.50.2300">
    <property type="match status" value="1"/>
</dbReference>
<organism evidence="5 6">
    <name type="scientific">Vibrio algarum</name>
    <dbReference type="NCBI Taxonomy" id="3020714"/>
    <lineage>
        <taxon>Bacteria</taxon>
        <taxon>Pseudomonadati</taxon>
        <taxon>Pseudomonadota</taxon>
        <taxon>Gammaproteobacteria</taxon>
        <taxon>Vibrionales</taxon>
        <taxon>Vibrionaceae</taxon>
        <taxon>Vibrio</taxon>
    </lineage>
</organism>
<comment type="caution">
    <text evidence="5">The sequence shown here is derived from an EMBL/GenBank/DDBJ whole genome shotgun (WGS) entry which is preliminary data.</text>
</comment>
<evidence type="ECO:0000313" key="5">
    <source>
        <dbReference type="EMBL" id="MDB1122937.1"/>
    </source>
</evidence>
<dbReference type="SUPFAM" id="SSF52172">
    <property type="entry name" value="CheY-like"/>
    <property type="match status" value="1"/>
</dbReference>
<dbReference type="SMART" id="SM00421">
    <property type="entry name" value="HTH_LUXR"/>
    <property type="match status" value="1"/>
</dbReference>
<evidence type="ECO:0000256" key="2">
    <source>
        <dbReference type="PROSITE-ProRule" id="PRU00169"/>
    </source>
</evidence>
<protein>
    <submittedName>
        <fullName evidence="5">Response regulator transcription factor</fullName>
    </submittedName>
</protein>
<dbReference type="EMBL" id="JAQLOI010000001">
    <property type="protein sequence ID" value="MDB1122937.1"/>
    <property type="molecule type" value="Genomic_DNA"/>
</dbReference>
<dbReference type="Pfam" id="PF00196">
    <property type="entry name" value="GerE"/>
    <property type="match status" value="1"/>
</dbReference>
<dbReference type="PROSITE" id="PS50043">
    <property type="entry name" value="HTH_LUXR_2"/>
    <property type="match status" value="1"/>
</dbReference>
<evidence type="ECO:0000256" key="1">
    <source>
        <dbReference type="ARBA" id="ARBA00023125"/>
    </source>
</evidence>
<dbReference type="SMART" id="SM00448">
    <property type="entry name" value="REC"/>
    <property type="match status" value="1"/>
</dbReference>
<dbReference type="PROSITE" id="PS50110">
    <property type="entry name" value="RESPONSE_REGULATORY"/>
    <property type="match status" value="1"/>
</dbReference>
<dbReference type="CDD" id="cd06170">
    <property type="entry name" value="LuxR_C_like"/>
    <property type="match status" value="1"/>
</dbReference>
<dbReference type="SUPFAM" id="SSF46894">
    <property type="entry name" value="C-terminal effector domain of the bipartite response regulators"/>
    <property type="match status" value="1"/>
</dbReference>
<evidence type="ECO:0000259" key="4">
    <source>
        <dbReference type="PROSITE" id="PS50110"/>
    </source>
</evidence>
<dbReference type="InterPro" id="IPR016032">
    <property type="entry name" value="Sig_transdc_resp-reg_C-effctor"/>
</dbReference>
<dbReference type="PANTHER" id="PTHR45566">
    <property type="entry name" value="HTH-TYPE TRANSCRIPTIONAL REGULATOR YHJB-RELATED"/>
    <property type="match status" value="1"/>
</dbReference>
<accession>A0ABT4YN08</accession>
<dbReference type="Pfam" id="PF00072">
    <property type="entry name" value="Response_reg"/>
    <property type="match status" value="1"/>
</dbReference>
<keyword evidence="2" id="KW-0597">Phosphoprotein</keyword>
<feature type="domain" description="HTH luxR-type" evidence="3">
    <location>
        <begin position="133"/>
        <end position="198"/>
    </location>
</feature>
<keyword evidence="6" id="KW-1185">Reference proteome</keyword>
<dbReference type="PANTHER" id="PTHR45566:SF1">
    <property type="entry name" value="HTH-TYPE TRANSCRIPTIONAL REGULATOR YHJB-RELATED"/>
    <property type="match status" value="1"/>
</dbReference>
<dbReference type="Proteomes" id="UP001210678">
    <property type="component" value="Unassembled WGS sequence"/>
</dbReference>
<dbReference type="RefSeq" id="WP_272133155.1">
    <property type="nucleotide sequence ID" value="NZ_JAQLOI010000001.1"/>
</dbReference>
<dbReference type="InterPro" id="IPR011006">
    <property type="entry name" value="CheY-like_superfamily"/>
</dbReference>
<name>A0ABT4YN08_9VIBR</name>
<evidence type="ECO:0000313" key="6">
    <source>
        <dbReference type="Proteomes" id="UP001210678"/>
    </source>
</evidence>
<evidence type="ECO:0000259" key="3">
    <source>
        <dbReference type="PROSITE" id="PS50043"/>
    </source>
</evidence>
<gene>
    <name evidence="5" type="ORF">PGX00_04245</name>
</gene>
<feature type="modified residue" description="4-aspartylphosphate" evidence="2">
    <location>
        <position position="56"/>
    </location>
</feature>
<reference evidence="5 6" key="1">
    <citation type="submission" date="2023-01" db="EMBL/GenBank/DDBJ databases">
        <title>Vibrio sp. KJ40-1 sp.nov, isolated from marine algae.</title>
        <authorList>
            <person name="Butt M."/>
            <person name="Kim J.M.J."/>
            <person name="Jeon C.O.C."/>
        </authorList>
    </citation>
    <scope>NUCLEOTIDE SEQUENCE [LARGE SCALE GENOMIC DNA]</scope>
    <source>
        <strain evidence="5 6">KJ40-1</strain>
    </source>
</reference>
<dbReference type="InterPro" id="IPR051015">
    <property type="entry name" value="EvgA-like"/>
</dbReference>
<keyword evidence="1" id="KW-0238">DNA-binding</keyword>
<dbReference type="PROSITE" id="PS00622">
    <property type="entry name" value="HTH_LUXR_1"/>
    <property type="match status" value="1"/>
</dbReference>
<dbReference type="InterPro" id="IPR001789">
    <property type="entry name" value="Sig_transdc_resp-reg_receiver"/>
</dbReference>
<feature type="domain" description="Response regulatory" evidence="4">
    <location>
        <begin position="5"/>
        <end position="121"/>
    </location>
</feature>
<proteinExistence type="predicted"/>